<dbReference type="InterPro" id="IPR057326">
    <property type="entry name" value="KR_dom"/>
</dbReference>
<evidence type="ECO:0000256" key="2">
    <source>
        <dbReference type="ARBA" id="ARBA00012948"/>
    </source>
</evidence>
<feature type="domain" description="Ketoreductase" evidence="8">
    <location>
        <begin position="4"/>
        <end position="182"/>
    </location>
</feature>
<reference evidence="10 12" key="2">
    <citation type="submission" date="2020-02" db="EMBL/GenBank/DDBJ databases">
        <authorList>
            <person name="Kociolek L.K."/>
            <person name="Ozer E.A."/>
        </authorList>
    </citation>
    <scope>NUCLEOTIDE SEQUENCE [LARGE SCALE GENOMIC DNA]</scope>
    <source>
        <strain evidence="10 12">ATCC 14501</strain>
    </source>
</reference>
<dbReference type="PANTHER" id="PTHR42760:SF40">
    <property type="entry name" value="3-OXOACYL-[ACYL-CARRIER-PROTEIN] REDUCTASE, CHLOROPLASTIC"/>
    <property type="match status" value="1"/>
</dbReference>
<sequence length="243" mass="25904">MERKTAFISGASRGIGEAIAITLSKEYNVIINYAHSEEGARAVLAQCDPEGHHKMIQCDISDGEQVKAMLEEIVKEYGHLDVVVNNAGITKDNLLLRMSDADFDDVIRVNLKGTYNCIRHVARIMMKQKSGAIVNMASVVGLCGNMGQANYAASKGGVIALTKSCAKELASRGIRVNAVAPGFIATAMTDKLADSVKESALASIPMKKFGAVQDVANVVKFLCSEDSTYITGQVIAVDGGMVM</sequence>
<dbReference type="EMBL" id="JQIF01000062">
    <property type="protein sequence ID" value="KGJ52548.1"/>
    <property type="molecule type" value="Genomic_DNA"/>
</dbReference>
<comment type="function">
    <text evidence="7">Catalyzes the NADPH-dependent reduction of beta-ketoacyl-ACP substrates to beta-hydroxyacyl-ACP products, the first reductive step in the elongation cycle of fatty acid biosynthesis.</text>
</comment>
<dbReference type="InterPro" id="IPR002347">
    <property type="entry name" value="SDR_fam"/>
</dbReference>
<dbReference type="Proteomes" id="UP000030008">
    <property type="component" value="Unassembled WGS sequence"/>
</dbReference>
<keyword evidence="3 7" id="KW-0560">Oxidoreductase</keyword>
<protein>
    <recommendedName>
        <fullName evidence="2 7">3-oxoacyl-[acyl-carrier-protein] reductase</fullName>
        <ecNumber evidence="2 7">1.1.1.100</ecNumber>
    </recommendedName>
</protein>
<dbReference type="GO" id="GO:0004316">
    <property type="term" value="F:3-oxoacyl-[acyl-carrier-protein] reductase (NADPH) activity"/>
    <property type="evidence" value="ECO:0007669"/>
    <property type="project" value="UniProtKB-UniRule"/>
</dbReference>
<feature type="binding site" evidence="6">
    <location>
        <position position="86"/>
    </location>
    <ligand>
        <name>NADP(+)</name>
        <dbReference type="ChEBI" id="CHEBI:58349"/>
    </ligand>
</feature>
<dbReference type="PANTHER" id="PTHR42760">
    <property type="entry name" value="SHORT-CHAIN DEHYDROGENASES/REDUCTASES FAMILY MEMBER"/>
    <property type="match status" value="1"/>
</dbReference>
<evidence type="ECO:0000313" key="11">
    <source>
        <dbReference type="Proteomes" id="UP000030008"/>
    </source>
</evidence>
<dbReference type="Proteomes" id="UP000503330">
    <property type="component" value="Chromosome"/>
</dbReference>
<comment type="similarity">
    <text evidence="1 7">Belongs to the short-chain dehydrogenases/reductases (SDR) family.</text>
</comment>
<evidence type="ECO:0000256" key="7">
    <source>
        <dbReference type="RuleBase" id="RU366074"/>
    </source>
</evidence>
<dbReference type="PRINTS" id="PR00081">
    <property type="entry name" value="GDHRDH"/>
</dbReference>
<evidence type="ECO:0000313" key="9">
    <source>
        <dbReference type="EMBL" id="KGJ52548.1"/>
    </source>
</evidence>
<evidence type="ECO:0000259" key="8">
    <source>
        <dbReference type="SMART" id="SM00822"/>
    </source>
</evidence>
<keyword evidence="7" id="KW-0276">Fatty acid metabolism</keyword>
<name>A0A099I6N9_CLOIN</name>
<dbReference type="NCBIfam" id="TIGR01830">
    <property type="entry name" value="3oxo_ACP_reduc"/>
    <property type="match status" value="1"/>
</dbReference>
<feature type="binding site" evidence="6">
    <location>
        <begin position="151"/>
        <end position="155"/>
    </location>
    <ligand>
        <name>NADP(+)</name>
        <dbReference type="ChEBI" id="CHEBI:58349"/>
    </ligand>
</feature>
<dbReference type="EMBL" id="CP048838">
    <property type="protein sequence ID" value="QJA03797.1"/>
    <property type="molecule type" value="Genomic_DNA"/>
</dbReference>
<dbReference type="CDD" id="cd05333">
    <property type="entry name" value="BKR_SDR_c"/>
    <property type="match status" value="1"/>
</dbReference>
<gene>
    <name evidence="10" type="primary">fabG</name>
    <name evidence="9" type="ORF">CIAN88_13925</name>
    <name evidence="10" type="ORF">G4D54_15825</name>
</gene>
<feature type="binding site" evidence="6">
    <location>
        <begin position="10"/>
        <end position="13"/>
    </location>
    <ligand>
        <name>NADP(+)</name>
        <dbReference type="ChEBI" id="CHEBI:58349"/>
    </ligand>
</feature>
<dbReference type="NCBIfam" id="NF009466">
    <property type="entry name" value="PRK12826.1-2"/>
    <property type="match status" value="1"/>
</dbReference>
<dbReference type="UniPathway" id="UPA00094"/>
<evidence type="ECO:0000256" key="4">
    <source>
        <dbReference type="ARBA" id="ARBA00048508"/>
    </source>
</evidence>
<comment type="pathway">
    <text evidence="7">Lipid metabolism; fatty acid biosynthesis.</text>
</comment>
<reference evidence="9 11" key="1">
    <citation type="submission" date="2014-08" db="EMBL/GenBank/DDBJ databases">
        <title>Clostridium innocuum, an unnegligible vancomycin-resistant pathogen causing extra-intestinal infections.</title>
        <authorList>
            <person name="Feng Y."/>
            <person name="Chiu C.-H."/>
        </authorList>
    </citation>
    <scope>NUCLEOTIDE SEQUENCE [LARGE SCALE GENOMIC DNA]</scope>
    <source>
        <strain evidence="9 11">AN88</strain>
    </source>
</reference>
<dbReference type="GO" id="GO:0051287">
    <property type="term" value="F:NAD binding"/>
    <property type="evidence" value="ECO:0007669"/>
    <property type="project" value="UniProtKB-UniRule"/>
</dbReference>
<dbReference type="InterPro" id="IPR036291">
    <property type="entry name" value="NAD(P)-bd_dom_sf"/>
</dbReference>
<dbReference type="FunFam" id="3.40.50.720:FF:000173">
    <property type="entry name" value="3-oxoacyl-[acyl-carrier protein] reductase"/>
    <property type="match status" value="1"/>
</dbReference>
<keyword evidence="7" id="KW-0443">Lipid metabolism</keyword>
<dbReference type="GeneID" id="61927036"/>
<feature type="active site" description="Proton acceptor" evidence="5">
    <location>
        <position position="151"/>
    </location>
</feature>
<comment type="subunit">
    <text evidence="7">Homotetramer.</text>
</comment>
<keyword evidence="6 7" id="KW-0521">NADP</keyword>
<evidence type="ECO:0000313" key="12">
    <source>
        <dbReference type="Proteomes" id="UP000503330"/>
    </source>
</evidence>
<proteinExistence type="inferred from homology"/>
<feature type="binding site" evidence="6">
    <location>
        <position position="184"/>
    </location>
    <ligand>
        <name>NADP(+)</name>
        <dbReference type="ChEBI" id="CHEBI:58349"/>
    </ligand>
</feature>
<evidence type="ECO:0000256" key="1">
    <source>
        <dbReference type="ARBA" id="ARBA00006484"/>
    </source>
</evidence>
<dbReference type="EC" id="1.1.1.100" evidence="2 7"/>
<keyword evidence="7" id="KW-0444">Lipid biosynthesis</keyword>
<dbReference type="Gene3D" id="3.40.50.720">
    <property type="entry name" value="NAD(P)-binding Rossmann-like Domain"/>
    <property type="match status" value="1"/>
</dbReference>
<dbReference type="GO" id="GO:0030497">
    <property type="term" value="P:fatty acid elongation"/>
    <property type="evidence" value="ECO:0007669"/>
    <property type="project" value="TreeGrafter"/>
</dbReference>
<dbReference type="Pfam" id="PF13561">
    <property type="entry name" value="adh_short_C2"/>
    <property type="match status" value="1"/>
</dbReference>
<comment type="catalytic activity">
    <reaction evidence="4 7">
        <text>a (3R)-hydroxyacyl-[ACP] + NADP(+) = a 3-oxoacyl-[ACP] + NADPH + H(+)</text>
        <dbReference type="Rhea" id="RHEA:17397"/>
        <dbReference type="Rhea" id="RHEA-COMP:9916"/>
        <dbReference type="Rhea" id="RHEA-COMP:9945"/>
        <dbReference type="ChEBI" id="CHEBI:15378"/>
        <dbReference type="ChEBI" id="CHEBI:57783"/>
        <dbReference type="ChEBI" id="CHEBI:58349"/>
        <dbReference type="ChEBI" id="CHEBI:78776"/>
        <dbReference type="ChEBI" id="CHEBI:78827"/>
        <dbReference type="EC" id="1.1.1.100"/>
    </reaction>
</comment>
<dbReference type="PRINTS" id="PR00080">
    <property type="entry name" value="SDRFAMILY"/>
</dbReference>
<dbReference type="SMART" id="SM00822">
    <property type="entry name" value="PKS_KR"/>
    <property type="match status" value="1"/>
</dbReference>
<keyword evidence="7" id="KW-0275">Fatty acid biosynthesis</keyword>
<evidence type="ECO:0000256" key="6">
    <source>
        <dbReference type="PIRSR" id="PIRSR611284-2"/>
    </source>
</evidence>
<dbReference type="SUPFAM" id="SSF51735">
    <property type="entry name" value="NAD(P)-binding Rossmann-fold domains"/>
    <property type="match status" value="1"/>
</dbReference>
<organism evidence="9 11">
    <name type="scientific">Clostridium innocuum</name>
    <dbReference type="NCBI Taxonomy" id="1522"/>
    <lineage>
        <taxon>Bacteria</taxon>
        <taxon>Bacillati</taxon>
        <taxon>Bacillota</taxon>
        <taxon>Clostridia</taxon>
        <taxon>Eubacteriales</taxon>
        <taxon>Clostridiaceae</taxon>
        <taxon>Clostridium</taxon>
    </lineage>
</organism>
<dbReference type="InterPro" id="IPR011284">
    <property type="entry name" value="3oxo_ACP_reduc"/>
</dbReference>
<evidence type="ECO:0000313" key="10">
    <source>
        <dbReference type="EMBL" id="QJA03797.1"/>
    </source>
</evidence>
<dbReference type="RefSeq" id="WP_002609696.1">
    <property type="nucleotide sequence ID" value="NZ_BAAACC010000002.1"/>
</dbReference>
<dbReference type="AlphaFoldDB" id="A0A099I6N9"/>
<evidence type="ECO:0000256" key="3">
    <source>
        <dbReference type="ARBA" id="ARBA00023002"/>
    </source>
</evidence>
<evidence type="ECO:0000256" key="5">
    <source>
        <dbReference type="PIRSR" id="PIRSR611284-1"/>
    </source>
</evidence>
<accession>A0A099I6N9</accession>
<dbReference type="NCBIfam" id="NF005559">
    <property type="entry name" value="PRK07231.1"/>
    <property type="match status" value="1"/>
</dbReference>